<dbReference type="Pfam" id="PF07690">
    <property type="entry name" value="MFS_1"/>
    <property type="match status" value="1"/>
</dbReference>
<reference evidence="9" key="1">
    <citation type="submission" date="2022-03" db="EMBL/GenBank/DDBJ databases">
        <title>The complete genome sequence of a Methyloterrigena soli.</title>
        <authorList>
            <person name="Zi Z."/>
        </authorList>
    </citation>
    <scope>NUCLEOTIDE SEQUENCE</scope>
    <source>
        <strain evidence="9">M48</strain>
    </source>
</reference>
<evidence type="ECO:0000256" key="1">
    <source>
        <dbReference type="ARBA" id="ARBA00004651"/>
    </source>
</evidence>
<feature type="transmembrane region" description="Helical" evidence="7">
    <location>
        <begin position="311"/>
        <end position="330"/>
    </location>
</feature>
<keyword evidence="4 7" id="KW-0812">Transmembrane</keyword>
<feature type="transmembrane region" description="Helical" evidence="7">
    <location>
        <begin position="170"/>
        <end position="194"/>
    </location>
</feature>
<dbReference type="EMBL" id="JALAZD010000002">
    <property type="protein sequence ID" value="MCI0128489.1"/>
    <property type="molecule type" value="Genomic_DNA"/>
</dbReference>
<dbReference type="SUPFAM" id="SSF103473">
    <property type="entry name" value="MFS general substrate transporter"/>
    <property type="match status" value="1"/>
</dbReference>
<feature type="transmembrane region" description="Helical" evidence="7">
    <location>
        <begin position="272"/>
        <end position="291"/>
    </location>
</feature>
<keyword evidence="6 7" id="KW-0472">Membrane</keyword>
<dbReference type="GO" id="GO:0005886">
    <property type="term" value="C:plasma membrane"/>
    <property type="evidence" value="ECO:0007669"/>
    <property type="project" value="UniProtKB-SubCell"/>
</dbReference>
<feature type="transmembrane region" description="Helical" evidence="7">
    <location>
        <begin position="144"/>
        <end position="164"/>
    </location>
</feature>
<dbReference type="PANTHER" id="PTHR42718">
    <property type="entry name" value="MAJOR FACILITATOR SUPERFAMILY MULTIDRUG TRANSPORTER MFSC"/>
    <property type="match status" value="1"/>
</dbReference>
<evidence type="ECO:0000256" key="6">
    <source>
        <dbReference type="ARBA" id="ARBA00023136"/>
    </source>
</evidence>
<evidence type="ECO:0000259" key="8">
    <source>
        <dbReference type="PROSITE" id="PS50850"/>
    </source>
</evidence>
<dbReference type="GO" id="GO:0022857">
    <property type="term" value="F:transmembrane transporter activity"/>
    <property type="evidence" value="ECO:0007669"/>
    <property type="project" value="InterPro"/>
</dbReference>
<evidence type="ECO:0000313" key="10">
    <source>
        <dbReference type="Proteomes" id="UP001156140"/>
    </source>
</evidence>
<evidence type="ECO:0000256" key="3">
    <source>
        <dbReference type="ARBA" id="ARBA00022475"/>
    </source>
</evidence>
<dbReference type="Proteomes" id="UP001156140">
    <property type="component" value="Unassembled WGS sequence"/>
</dbReference>
<feature type="transmembrane region" description="Helical" evidence="7">
    <location>
        <begin position="337"/>
        <end position="356"/>
    </location>
</feature>
<evidence type="ECO:0000313" key="9">
    <source>
        <dbReference type="EMBL" id="MCI0128489.1"/>
    </source>
</evidence>
<name>A0AA41UEJ4_9HYPH</name>
<comment type="caution">
    <text evidence="9">The sequence shown here is derived from an EMBL/GenBank/DDBJ whole genome shotgun (WGS) entry which is preliminary data.</text>
</comment>
<feature type="transmembrane region" description="Helical" evidence="7">
    <location>
        <begin position="111"/>
        <end position="132"/>
    </location>
</feature>
<feature type="transmembrane region" description="Helical" evidence="7">
    <location>
        <begin position="57"/>
        <end position="74"/>
    </location>
</feature>
<keyword evidence="3" id="KW-1003">Cell membrane</keyword>
<dbReference type="InterPro" id="IPR036259">
    <property type="entry name" value="MFS_trans_sf"/>
</dbReference>
<dbReference type="AlphaFoldDB" id="A0AA41UEJ4"/>
<gene>
    <name evidence="9" type="ORF">ML536_16780</name>
</gene>
<dbReference type="Gene3D" id="1.20.1250.20">
    <property type="entry name" value="MFS general substrate transporter like domains"/>
    <property type="match status" value="1"/>
</dbReference>
<dbReference type="Gene3D" id="1.20.1720.10">
    <property type="entry name" value="Multidrug resistance protein D"/>
    <property type="match status" value="1"/>
</dbReference>
<evidence type="ECO:0000256" key="5">
    <source>
        <dbReference type="ARBA" id="ARBA00022989"/>
    </source>
</evidence>
<keyword evidence="2" id="KW-0813">Transport</keyword>
<feature type="transmembrane region" description="Helical" evidence="7">
    <location>
        <begin position="362"/>
        <end position="388"/>
    </location>
</feature>
<proteinExistence type="predicted"/>
<keyword evidence="10" id="KW-1185">Reference proteome</keyword>
<feature type="transmembrane region" description="Helical" evidence="7">
    <location>
        <begin position="231"/>
        <end position="252"/>
    </location>
</feature>
<dbReference type="RefSeq" id="WP_281736641.1">
    <property type="nucleotide sequence ID" value="NZ_JAKETQ010000002.1"/>
</dbReference>
<feature type="transmembrane region" description="Helical" evidence="7">
    <location>
        <begin position="86"/>
        <end position="105"/>
    </location>
</feature>
<evidence type="ECO:0000256" key="4">
    <source>
        <dbReference type="ARBA" id="ARBA00022692"/>
    </source>
</evidence>
<evidence type="ECO:0000256" key="7">
    <source>
        <dbReference type="SAM" id="Phobius"/>
    </source>
</evidence>
<protein>
    <submittedName>
        <fullName evidence="9">MFS transporter</fullName>
    </submittedName>
</protein>
<feature type="transmembrane region" description="Helical" evidence="7">
    <location>
        <begin position="21"/>
        <end position="45"/>
    </location>
</feature>
<feature type="transmembrane region" description="Helical" evidence="7">
    <location>
        <begin position="409"/>
        <end position="428"/>
    </location>
</feature>
<feature type="transmembrane region" description="Helical" evidence="7">
    <location>
        <begin position="479"/>
        <end position="499"/>
    </location>
</feature>
<sequence length="526" mass="54105">MIAASTAPGPARATAREWTGLAVLALPSLLVSIDVSVMVLALPHMSAALGADSAQQLWIMDIYSFMLAGFMITMGTLGDRIGRRKLLMFGGAGFGLASILAAFAPSAATLIAARAVLGLAGATMSPSILALITNMFRDPAQRGVAISIWMVCFMAGMTVGPLVGGFMLEHFWWGSVFLLAVPVMLLLLVAAPFLLPEYRDPAAGRLDLLSVVLSLLSILPVVYGLKEMAHAGISALSLAAIAVGLGFSIVFIARQRRLADPLFDLTLFSNRAFSTAVLGMFGITSTGAVMLYTSQYFQLVLGLSPLHAGLWGLPGVVAMTAMLMLAPILAQRMRPAPLIAGSLVVGALGALLITRADAASGVWPVVVGFMFFNAGCAPMVTLANGIVMSSVRPEKAGSAAGLSETCAEFGFALGIAILGSVGTAIYRAQISVTAPQGLPADIVSAVEDTLASASVVAAQLPEALGRELMTAAGTAFTNGMHVVAAVSAVALLCVAVLVMTRLRHLPPIGATGPAEDEQAASQPASA</sequence>
<accession>A0AA41UEJ4</accession>
<feature type="domain" description="Major facilitator superfamily (MFS) profile" evidence="8">
    <location>
        <begin position="20"/>
        <end position="502"/>
    </location>
</feature>
<comment type="subcellular location">
    <subcellularLocation>
        <location evidence="1">Cell membrane</location>
        <topology evidence="1">Multi-pass membrane protein</topology>
    </subcellularLocation>
</comment>
<dbReference type="CDD" id="cd17321">
    <property type="entry name" value="MFS_MMR_MDR_like"/>
    <property type="match status" value="1"/>
</dbReference>
<dbReference type="PROSITE" id="PS50850">
    <property type="entry name" value="MFS"/>
    <property type="match status" value="1"/>
</dbReference>
<evidence type="ECO:0000256" key="2">
    <source>
        <dbReference type="ARBA" id="ARBA00022448"/>
    </source>
</evidence>
<dbReference type="InterPro" id="IPR020846">
    <property type="entry name" value="MFS_dom"/>
</dbReference>
<organism evidence="9 10">
    <name type="scientific">Paradevosia shaoguanensis</name>
    <dbReference type="NCBI Taxonomy" id="1335043"/>
    <lineage>
        <taxon>Bacteria</taxon>
        <taxon>Pseudomonadati</taxon>
        <taxon>Pseudomonadota</taxon>
        <taxon>Alphaproteobacteria</taxon>
        <taxon>Hyphomicrobiales</taxon>
        <taxon>Devosiaceae</taxon>
        <taxon>Paradevosia</taxon>
    </lineage>
</organism>
<dbReference type="PANTHER" id="PTHR42718:SF47">
    <property type="entry name" value="METHYL VIOLOGEN RESISTANCE PROTEIN SMVA"/>
    <property type="match status" value="1"/>
</dbReference>
<keyword evidence="5 7" id="KW-1133">Transmembrane helix</keyword>
<feature type="transmembrane region" description="Helical" evidence="7">
    <location>
        <begin position="206"/>
        <end position="225"/>
    </location>
</feature>
<dbReference type="InterPro" id="IPR011701">
    <property type="entry name" value="MFS"/>
</dbReference>